<protein>
    <recommendedName>
        <fullName evidence="2">histidine kinase</fullName>
        <ecNumber evidence="2">2.7.13.3</ecNumber>
    </recommendedName>
</protein>
<comment type="catalytic activity">
    <reaction evidence="1">
        <text>ATP + protein L-histidine = ADP + protein N-phospho-L-histidine.</text>
        <dbReference type="EC" id="2.7.13.3"/>
    </reaction>
</comment>
<keyword evidence="6" id="KW-0902">Two-component regulatory system</keyword>
<dbReference type="SMART" id="SM00387">
    <property type="entry name" value="HATPase_c"/>
    <property type="match status" value="1"/>
</dbReference>
<dbReference type="InParanoid" id="K9U9Z5"/>
<dbReference type="InterPro" id="IPR036097">
    <property type="entry name" value="HisK_dim/P_sf"/>
</dbReference>
<dbReference type="HOGENOM" id="CLU_000445_89_6_3"/>
<dbReference type="EC" id="2.7.13.3" evidence="2"/>
<gene>
    <name evidence="10" type="ORF">Chro_5721</name>
</gene>
<organism evidence="10 11">
    <name type="scientific">Chroococcidiopsis thermalis (strain PCC 7203)</name>
    <dbReference type="NCBI Taxonomy" id="251229"/>
    <lineage>
        <taxon>Bacteria</taxon>
        <taxon>Bacillati</taxon>
        <taxon>Cyanobacteriota</taxon>
        <taxon>Cyanophyceae</taxon>
        <taxon>Chroococcidiopsidales</taxon>
        <taxon>Chroococcidiopsidaceae</taxon>
        <taxon>Chroococcidiopsis</taxon>
    </lineage>
</organism>
<dbReference type="OrthoDB" id="9813151at2"/>
<dbReference type="Gene3D" id="3.30.565.10">
    <property type="entry name" value="Histidine kinase-like ATPase, C-terminal domain"/>
    <property type="match status" value="1"/>
</dbReference>
<keyword evidence="8" id="KW-0812">Transmembrane</keyword>
<dbReference type="Pfam" id="PF02518">
    <property type="entry name" value="HATPase_c"/>
    <property type="match status" value="1"/>
</dbReference>
<dbReference type="CDD" id="cd16922">
    <property type="entry name" value="HATPase_EvgS-ArcB-TorS-like"/>
    <property type="match status" value="1"/>
</dbReference>
<dbReference type="SUPFAM" id="SSF47384">
    <property type="entry name" value="Homodimeric domain of signal transducing histidine kinase"/>
    <property type="match status" value="1"/>
</dbReference>
<feature type="transmembrane region" description="Helical" evidence="8">
    <location>
        <begin position="22"/>
        <end position="44"/>
    </location>
</feature>
<dbReference type="FunCoup" id="K9U9Z5">
    <property type="interactions" value="84"/>
</dbReference>
<dbReference type="CDD" id="cd00082">
    <property type="entry name" value="HisKA"/>
    <property type="match status" value="1"/>
</dbReference>
<evidence type="ECO:0000313" key="10">
    <source>
        <dbReference type="EMBL" id="AFY91069.1"/>
    </source>
</evidence>
<evidence type="ECO:0000256" key="1">
    <source>
        <dbReference type="ARBA" id="ARBA00000085"/>
    </source>
</evidence>
<geneLocation type="plasmid" evidence="10 11">
    <name>pCHRO.01</name>
</geneLocation>
<dbReference type="FunFam" id="1.10.287.130:FF:000001">
    <property type="entry name" value="Two-component sensor histidine kinase"/>
    <property type="match status" value="1"/>
</dbReference>
<evidence type="ECO:0000256" key="2">
    <source>
        <dbReference type="ARBA" id="ARBA00012438"/>
    </source>
</evidence>
<dbReference type="Gene3D" id="1.10.287.130">
    <property type="match status" value="1"/>
</dbReference>
<dbReference type="PANTHER" id="PTHR43711:SF1">
    <property type="entry name" value="HISTIDINE KINASE 1"/>
    <property type="match status" value="1"/>
</dbReference>
<dbReference type="Pfam" id="PF00512">
    <property type="entry name" value="HisKA"/>
    <property type="match status" value="1"/>
</dbReference>
<dbReference type="PANTHER" id="PTHR43711">
    <property type="entry name" value="TWO-COMPONENT HISTIDINE KINASE"/>
    <property type="match status" value="1"/>
</dbReference>
<dbReference type="NCBIfam" id="NF041735">
    <property type="entry name" value="hist_kin_RppB"/>
    <property type="match status" value="1"/>
</dbReference>
<keyword evidence="4" id="KW-0808">Transferase</keyword>
<dbReference type="InterPro" id="IPR004358">
    <property type="entry name" value="Sig_transdc_His_kin-like_C"/>
</dbReference>
<feature type="transmembrane region" description="Helical" evidence="8">
    <location>
        <begin position="192"/>
        <end position="216"/>
    </location>
</feature>
<evidence type="ECO:0000256" key="3">
    <source>
        <dbReference type="ARBA" id="ARBA00022553"/>
    </source>
</evidence>
<feature type="domain" description="Histidine kinase" evidence="9">
    <location>
        <begin position="237"/>
        <end position="463"/>
    </location>
</feature>
<dbReference type="SUPFAM" id="SSF55874">
    <property type="entry name" value="ATPase domain of HSP90 chaperone/DNA topoisomerase II/histidine kinase"/>
    <property type="match status" value="1"/>
</dbReference>
<evidence type="ECO:0000256" key="6">
    <source>
        <dbReference type="ARBA" id="ARBA00023012"/>
    </source>
</evidence>
<dbReference type="FunFam" id="3.30.565.10:FF:000006">
    <property type="entry name" value="Sensor histidine kinase WalK"/>
    <property type="match status" value="1"/>
</dbReference>
<evidence type="ECO:0000313" key="11">
    <source>
        <dbReference type="Proteomes" id="UP000010384"/>
    </source>
</evidence>
<dbReference type="InterPro" id="IPR003661">
    <property type="entry name" value="HisK_dim/P_dom"/>
</dbReference>
<keyword evidence="3" id="KW-0597">Phosphoprotein</keyword>
<dbReference type="SMART" id="SM00388">
    <property type="entry name" value="HisKA"/>
    <property type="match status" value="1"/>
</dbReference>
<reference evidence="10 11" key="1">
    <citation type="submission" date="2012-06" db="EMBL/GenBank/DDBJ databases">
        <title>Finished plasmid 1 of genome of Chroococcidiopsis thermalis PCC 7203.</title>
        <authorList>
            <consortium name="US DOE Joint Genome Institute"/>
            <person name="Gugger M."/>
            <person name="Coursin T."/>
            <person name="Rippka R."/>
            <person name="Tandeau De Marsac N."/>
            <person name="Huntemann M."/>
            <person name="Wei C.-L."/>
            <person name="Han J."/>
            <person name="Detter J.C."/>
            <person name="Han C."/>
            <person name="Tapia R."/>
            <person name="Davenport K."/>
            <person name="Daligault H."/>
            <person name="Erkkila T."/>
            <person name="Gu W."/>
            <person name="Munk A.C.C."/>
            <person name="Teshima H."/>
            <person name="Xu Y."/>
            <person name="Chain P."/>
            <person name="Chen A."/>
            <person name="Krypides N."/>
            <person name="Mavromatis K."/>
            <person name="Markowitz V."/>
            <person name="Szeto E."/>
            <person name="Ivanova N."/>
            <person name="Mikhailova N."/>
            <person name="Ovchinnikova G."/>
            <person name="Pagani I."/>
            <person name="Pati A."/>
            <person name="Goodwin L."/>
            <person name="Peters L."/>
            <person name="Pitluck S."/>
            <person name="Woyke T."/>
            <person name="Kerfeld C."/>
        </authorList>
    </citation>
    <scope>NUCLEOTIDE SEQUENCE [LARGE SCALE GENOMIC DNA]</scope>
    <source>
        <strain evidence="10 11">PCC 7203</strain>
        <plasmid evidence="10 11">pCHRO.01</plasmid>
    </source>
</reference>
<dbReference type="InterPro" id="IPR005467">
    <property type="entry name" value="His_kinase_dom"/>
</dbReference>
<evidence type="ECO:0000259" key="9">
    <source>
        <dbReference type="PROSITE" id="PS50109"/>
    </source>
</evidence>
<evidence type="ECO:0000256" key="7">
    <source>
        <dbReference type="ARBA" id="ARBA00023136"/>
    </source>
</evidence>
<keyword evidence="5 10" id="KW-0418">Kinase</keyword>
<evidence type="ECO:0000256" key="5">
    <source>
        <dbReference type="ARBA" id="ARBA00022777"/>
    </source>
</evidence>
<proteinExistence type="predicted"/>
<accession>K9U9Z5</accession>
<evidence type="ECO:0000256" key="4">
    <source>
        <dbReference type="ARBA" id="ARBA00022679"/>
    </source>
</evidence>
<evidence type="ECO:0000256" key="8">
    <source>
        <dbReference type="SAM" id="Phobius"/>
    </source>
</evidence>
<sequence length="463" mass="51399">MAWDIVLTSSSLQNRLFLLTRWRLAGIFASVVGLVCTLAGFILYHTIAHTGLAALDRELESVASTLHDSLEPSLDYPNRVKPDAQKILPSLCTDGIGCLTRTVASKSHSTSIFDQSNYYLRLLNNSGSLVAVAGFHPTGLPILLEQDTWQILQDRDGRRYRQISLSLHPNQNLLWGYIQVGRSLEDFDRSLAYLRLILLAGIPIGIIAIGASAWWFSGVTIQPIYSSYLKMRQFTADAAHELRTPIATIQATMENKSQIEPWSEQEIENALTTIERQNNRLSRLVEDLLLLSRMENPAKTLHKQQALVMKLSSCNLNELVSDVVEGFSILKIAATLKLTADIRVRQALYAIGDEEHLGRLISNLVSNAMQYTPPGGRVTLVLDRHEHYAIIQVVDTGIGIASEHQARIFDRFYRVNSDRSRQSGGTGLGLAIAQAIVQAHHGSIQVQSELGRGSTFTVRLPLN</sequence>
<keyword evidence="11" id="KW-1185">Reference proteome</keyword>
<dbReference type="EMBL" id="CP003598">
    <property type="protein sequence ID" value="AFY91069.1"/>
    <property type="molecule type" value="Genomic_DNA"/>
</dbReference>
<dbReference type="PROSITE" id="PS50109">
    <property type="entry name" value="HIS_KIN"/>
    <property type="match status" value="1"/>
</dbReference>
<dbReference type="GO" id="GO:0000155">
    <property type="term" value="F:phosphorelay sensor kinase activity"/>
    <property type="evidence" value="ECO:0007669"/>
    <property type="project" value="InterPro"/>
</dbReference>
<dbReference type="Proteomes" id="UP000010384">
    <property type="component" value="Plasmid pCHRO.01"/>
</dbReference>
<keyword evidence="10" id="KW-0614">Plasmid</keyword>
<dbReference type="InterPro" id="IPR036890">
    <property type="entry name" value="HATPase_C_sf"/>
</dbReference>
<dbReference type="RefSeq" id="WP_015163007.1">
    <property type="nucleotide sequence ID" value="NC_019699.1"/>
</dbReference>
<dbReference type="InterPro" id="IPR049835">
    <property type="entry name" value="RppB"/>
</dbReference>
<name>K9U9Z5_CHRTP</name>
<keyword evidence="7 8" id="KW-0472">Membrane</keyword>
<dbReference type="InterPro" id="IPR003594">
    <property type="entry name" value="HATPase_dom"/>
</dbReference>
<keyword evidence="8" id="KW-1133">Transmembrane helix</keyword>
<dbReference type="PRINTS" id="PR00344">
    <property type="entry name" value="BCTRLSENSOR"/>
</dbReference>
<dbReference type="AlphaFoldDB" id="K9U9Z5"/>
<dbReference type="InterPro" id="IPR050736">
    <property type="entry name" value="Sensor_HK_Regulatory"/>
</dbReference>
<dbReference type="KEGG" id="cthe:Chro_5721"/>